<dbReference type="InterPro" id="IPR022791">
    <property type="entry name" value="L-PG_synthase/AglD"/>
</dbReference>
<dbReference type="PANTHER" id="PTHR39087">
    <property type="entry name" value="UPF0104 MEMBRANE PROTEIN MJ1595"/>
    <property type="match status" value="1"/>
</dbReference>
<dbReference type="NCBIfam" id="TIGR00374">
    <property type="entry name" value="flippase-like domain"/>
    <property type="match status" value="1"/>
</dbReference>
<evidence type="ECO:0000313" key="8">
    <source>
        <dbReference type="Proteomes" id="UP000320404"/>
    </source>
</evidence>
<comment type="caution">
    <text evidence="7">The sequence shown here is derived from an EMBL/GenBank/DDBJ whole genome shotgun (WGS) entry which is preliminary data.</text>
</comment>
<evidence type="ECO:0000256" key="5">
    <source>
        <dbReference type="ARBA" id="ARBA00023136"/>
    </source>
</evidence>
<protein>
    <submittedName>
        <fullName evidence="7">Flippase-like domain-containing protein</fullName>
    </submittedName>
</protein>
<sequence length="331" mass="36635">MKLSSKTIAMLTWLIAFALVAWILSQLPLSGFRDTLATVQIQNWFLWTGLNVLILGLLTGRWLVITRAMALPISFPQIFAVRQAGQLISFVTPGPQFGGEPLQVYWLWKRYAVAGPAAVMAVGLDRFFEFWVNFGVLLIAVLALLASATAVEVQWLTIAASLAGLMLTMAVAAWVLLRQPASIRGFVRRLTAPWQQYPRLLQMGAHWLELSDLLQDIVARHRMALSLALLVSILAWVGMLAEFWFLLYLADSPRDLASFVFLFTVVRLAFLLPLPGGIGSLEAALFWAYQSMEISLAIAAGLIVLMRLRDVLVLLSGAMVLPALNSRGQNQ</sequence>
<evidence type="ECO:0000256" key="2">
    <source>
        <dbReference type="ARBA" id="ARBA00022475"/>
    </source>
</evidence>
<keyword evidence="4 6" id="KW-1133">Transmembrane helix</keyword>
<keyword evidence="2" id="KW-1003">Cell membrane</keyword>
<feature type="transmembrane region" description="Helical" evidence="6">
    <location>
        <begin position="286"/>
        <end position="305"/>
    </location>
</feature>
<dbReference type="Pfam" id="PF03706">
    <property type="entry name" value="LPG_synthase_TM"/>
    <property type="match status" value="1"/>
</dbReference>
<feature type="transmembrane region" description="Helical" evidence="6">
    <location>
        <begin position="256"/>
        <end position="274"/>
    </location>
</feature>
<evidence type="ECO:0000256" key="6">
    <source>
        <dbReference type="SAM" id="Phobius"/>
    </source>
</evidence>
<name>A0A520RVK7_9GAMM</name>
<keyword evidence="5 6" id="KW-0472">Membrane</keyword>
<gene>
    <name evidence="7" type="ORF">EVA69_06095</name>
</gene>
<proteinExistence type="predicted"/>
<reference evidence="7 8" key="1">
    <citation type="submission" date="2019-02" db="EMBL/GenBank/DDBJ databases">
        <title>Prokaryotic population dynamics and viral predation in marine succession experiment using metagenomics: the confinement effect.</title>
        <authorList>
            <person name="Haro-Moreno J.M."/>
            <person name="Rodriguez-Valera F."/>
            <person name="Lopez-Perez M."/>
        </authorList>
    </citation>
    <scope>NUCLEOTIDE SEQUENCE [LARGE SCALE GENOMIC DNA]</scope>
    <source>
        <strain evidence="7">MED-G158</strain>
    </source>
</reference>
<evidence type="ECO:0000256" key="4">
    <source>
        <dbReference type="ARBA" id="ARBA00022989"/>
    </source>
</evidence>
<evidence type="ECO:0000256" key="1">
    <source>
        <dbReference type="ARBA" id="ARBA00004651"/>
    </source>
</evidence>
<feature type="transmembrane region" description="Helical" evidence="6">
    <location>
        <begin position="7"/>
        <end position="24"/>
    </location>
</feature>
<dbReference type="GO" id="GO:0005886">
    <property type="term" value="C:plasma membrane"/>
    <property type="evidence" value="ECO:0007669"/>
    <property type="project" value="UniProtKB-SubCell"/>
</dbReference>
<dbReference type="EMBL" id="SHAH01000106">
    <property type="protein sequence ID" value="RZO74299.1"/>
    <property type="molecule type" value="Genomic_DNA"/>
</dbReference>
<feature type="transmembrane region" description="Helical" evidence="6">
    <location>
        <begin position="130"/>
        <end position="149"/>
    </location>
</feature>
<keyword evidence="3 6" id="KW-0812">Transmembrane</keyword>
<evidence type="ECO:0000256" key="3">
    <source>
        <dbReference type="ARBA" id="ARBA00022692"/>
    </source>
</evidence>
<feature type="transmembrane region" description="Helical" evidence="6">
    <location>
        <begin position="44"/>
        <end position="64"/>
    </location>
</feature>
<accession>A0A520RVK7</accession>
<feature type="transmembrane region" description="Helical" evidence="6">
    <location>
        <begin position="155"/>
        <end position="177"/>
    </location>
</feature>
<dbReference type="AlphaFoldDB" id="A0A520RVK7"/>
<dbReference type="PANTHER" id="PTHR39087:SF2">
    <property type="entry name" value="UPF0104 MEMBRANE PROTEIN MJ1595"/>
    <property type="match status" value="1"/>
</dbReference>
<feature type="transmembrane region" description="Helical" evidence="6">
    <location>
        <begin position="227"/>
        <end position="250"/>
    </location>
</feature>
<organism evidence="7 8">
    <name type="scientific">OM182 bacterium</name>
    <dbReference type="NCBI Taxonomy" id="2510334"/>
    <lineage>
        <taxon>Bacteria</taxon>
        <taxon>Pseudomonadati</taxon>
        <taxon>Pseudomonadota</taxon>
        <taxon>Gammaproteobacteria</taxon>
        <taxon>OMG group</taxon>
        <taxon>OM182 clade</taxon>
    </lineage>
</organism>
<evidence type="ECO:0000313" key="7">
    <source>
        <dbReference type="EMBL" id="RZO74299.1"/>
    </source>
</evidence>
<comment type="subcellular location">
    <subcellularLocation>
        <location evidence="1">Cell membrane</location>
        <topology evidence="1">Multi-pass membrane protein</topology>
    </subcellularLocation>
</comment>
<dbReference type="Proteomes" id="UP000320404">
    <property type="component" value="Unassembled WGS sequence"/>
</dbReference>